<evidence type="ECO:0000313" key="1">
    <source>
        <dbReference type="EMBL" id="GGX30191.1"/>
    </source>
</evidence>
<dbReference type="AlphaFoldDB" id="A0A918JXY8"/>
<dbReference type="EMBL" id="BMWS01000029">
    <property type="protein sequence ID" value="GGX30191.1"/>
    <property type="molecule type" value="Genomic_DNA"/>
</dbReference>
<sequence>MSNIKSLIVFPLLKVHQIIIEPKRVKATYSIQKKDGTHVSNDLIYTYNQVYFSKKNAQDVNLASMMLSQVALNYGLFFETIEFDGLFEEVDKRFLKDMIENTSREILVNKFFAKNEFLKPPFDSIQPEKLSKYTAANLVFINTQFKDIKVEKTSCITNKNEYAILSSGGKDSLLTYGIIKEIGEAHPVFINESGRHWFTAVNAHNYFRENEPNTVKPWCNSDRIFNWMVKQMPFIKENFQNIRADIYPIRLWTVPVFLFGVLPVARKRGIGNILIGNEYDTTVKGNHSGISHYNALYDQSKYFDNALTRYYQKKGWDIYQYSLLRSLSELLILKILVKRYPDLQKLQVSCHAAHEKDGRMLPCGNCEKCRRIVGMLKALEEDPKRCGYNDTQITKGLEALAKRSVKQIGSDAAHLYHLLVSKSLIEKNEHTIKLAKEHNEIVKLRFDNERSMLSDLPNHIRKPLLDIFIKYSDGIVQLRERKWHTFTIEKKELETSYFLNKENETKP</sequence>
<gene>
    <name evidence="1" type="ORF">GCM10007384_34120</name>
</gene>
<dbReference type="Proteomes" id="UP000601108">
    <property type="component" value="Unassembled WGS sequence"/>
</dbReference>
<dbReference type="Gene3D" id="3.40.50.620">
    <property type="entry name" value="HUPs"/>
    <property type="match status" value="1"/>
</dbReference>
<dbReference type="InterPro" id="IPR014729">
    <property type="entry name" value="Rossmann-like_a/b/a_fold"/>
</dbReference>
<name>A0A918JXY8_9FLAO</name>
<proteinExistence type="predicted"/>
<evidence type="ECO:0000313" key="2">
    <source>
        <dbReference type="Proteomes" id="UP000601108"/>
    </source>
</evidence>
<protein>
    <submittedName>
        <fullName evidence="1">Uncharacterized protein</fullName>
    </submittedName>
</protein>
<reference evidence="1 2" key="1">
    <citation type="journal article" date="2014" name="Int. J. Syst. Evol. Microbiol.">
        <title>Complete genome sequence of Corynebacterium casei LMG S-19264T (=DSM 44701T), isolated from a smear-ripened cheese.</title>
        <authorList>
            <consortium name="US DOE Joint Genome Institute (JGI-PGF)"/>
            <person name="Walter F."/>
            <person name="Albersmeier A."/>
            <person name="Kalinowski J."/>
            <person name="Ruckert C."/>
        </authorList>
    </citation>
    <scope>NUCLEOTIDE SEQUENCE [LARGE SCALE GENOMIC DNA]</scope>
    <source>
        <strain evidence="1 2">KCTC 12285</strain>
    </source>
</reference>
<keyword evidence="2" id="KW-1185">Reference proteome</keyword>
<accession>A0A918JXY8</accession>
<organism evidence="1 2">
    <name type="scientific">Aquimarina muelleri</name>
    <dbReference type="NCBI Taxonomy" id="279356"/>
    <lineage>
        <taxon>Bacteria</taxon>
        <taxon>Pseudomonadati</taxon>
        <taxon>Bacteroidota</taxon>
        <taxon>Flavobacteriia</taxon>
        <taxon>Flavobacteriales</taxon>
        <taxon>Flavobacteriaceae</taxon>
        <taxon>Aquimarina</taxon>
    </lineage>
</organism>
<comment type="caution">
    <text evidence="1">The sequence shown here is derived from an EMBL/GenBank/DDBJ whole genome shotgun (WGS) entry which is preliminary data.</text>
</comment>
<dbReference type="RefSeq" id="WP_027413228.1">
    <property type="nucleotide sequence ID" value="NZ_BMWS01000029.1"/>
</dbReference>